<feature type="region of interest" description="Disordered" evidence="9">
    <location>
        <begin position="819"/>
        <end position="840"/>
    </location>
</feature>
<dbReference type="EMBL" id="DSQF01000004">
    <property type="protein sequence ID" value="HGZ42387.1"/>
    <property type="molecule type" value="Genomic_DNA"/>
</dbReference>
<dbReference type="Pfam" id="PF14559">
    <property type="entry name" value="TPR_19"/>
    <property type="match status" value="1"/>
</dbReference>
<dbReference type="PANTHER" id="PTHR43289:SF6">
    <property type="entry name" value="SERINE_THREONINE-PROTEIN KINASE NEKL-3"/>
    <property type="match status" value="1"/>
</dbReference>
<accession>A0A832I868</accession>
<keyword evidence="5" id="KW-0418">Kinase</keyword>
<evidence type="ECO:0000256" key="4">
    <source>
        <dbReference type="ARBA" id="ARBA00022741"/>
    </source>
</evidence>
<feature type="binding site" evidence="8">
    <location>
        <position position="38"/>
    </location>
    <ligand>
        <name>ATP</name>
        <dbReference type="ChEBI" id="CHEBI:30616"/>
    </ligand>
</feature>
<dbReference type="InterPro" id="IPR011990">
    <property type="entry name" value="TPR-like_helical_dom_sf"/>
</dbReference>
<dbReference type="PROSITE" id="PS00109">
    <property type="entry name" value="PROTEIN_KINASE_TYR"/>
    <property type="match status" value="1"/>
</dbReference>
<keyword evidence="3" id="KW-0808">Transferase</keyword>
<dbReference type="InterPro" id="IPR000719">
    <property type="entry name" value="Prot_kinase_dom"/>
</dbReference>
<dbReference type="SMART" id="SM00028">
    <property type="entry name" value="TPR"/>
    <property type="match status" value="6"/>
</dbReference>
<dbReference type="FunFam" id="1.10.510.10:FF:000021">
    <property type="entry name" value="Serine/threonine protein kinase"/>
    <property type="match status" value="1"/>
</dbReference>
<dbReference type="Gene3D" id="3.30.200.20">
    <property type="entry name" value="Phosphorylase Kinase, domain 1"/>
    <property type="match status" value="1"/>
</dbReference>
<keyword evidence="4 8" id="KW-0547">Nucleotide-binding</keyword>
<feature type="domain" description="Protein kinase" evidence="10">
    <location>
        <begin position="9"/>
        <end position="268"/>
    </location>
</feature>
<dbReference type="Pfam" id="PF00069">
    <property type="entry name" value="Pkinase"/>
    <property type="match status" value="1"/>
</dbReference>
<evidence type="ECO:0000256" key="5">
    <source>
        <dbReference type="ARBA" id="ARBA00022777"/>
    </source>
</evidence>
<dbReference type="PROSITE" id="PS00107">
    <property type="entry name" value="PROTEIN_KINASE_ATP"/>
    <property type="match status" value="1"/>
</dbReference>
<evidence type="ECO:0000256" key="9">
    <source>
        <dbReference type="SAM" id="MobiDB-lite"/>
    </source>
</evidence>
<comment type="caution">
    <text evidence="11">The sequence shown here is derived from an EMBL/GenBank/DDBJ whole genome shotgun (WGS) entry which is preliminary data.</text>
</comment>
<feature type="repeat" description="TPR" evidence="7">
    <location>
        <begin position="620"/>
        <end position="653"/>
    </location>
</feature>
<evidence type="ECO:0000313" key="11">
    <source>
        <dbReference type="EMBL" id="HGZ42387.1"/>
    </source>
</evidence>
<evidence type="ECO:0000256" key="7">
    <source>
        <dbReference type="PROSITE-ProRule" id="PRU00339"/>
    </source>
</evidence>
<name>A0A832I868_UNCEI</name>
<dbReference type="InterPro" id="IPR019734">
    <property type="entry name" value="TPR_rpt"/>
</dbReference>
<dbReference type="Pfam" id="PF13424">
    <property type="entry name" value="TPR_12"/>
    <property type="match status" value="1"/>
</dbReference>
<evidence type="ECO:0000256" key="1">
    <source>
        <dbReference type="ARBA" id="ARBA00012513"/>
    </source>
</evidence>
<dbReference type="InterPro" id="IPR008266">
    <property type="entry name" value="Tyr_kinase_AS"/>
</dbReference>
<dbReference type="Pfam" id="PF13432">
    <property type="entry name" value="TPR_16"/>
    <property type="match status" value="1"/>
</dbReference>
<dbReference type="SUPFAM" id="SSF48452">
    <property type="entry name" value="TPR-like"/>
    <property type="match status" value="1"/>
</dbReference>
<gene>
    <name evidence="11" type="ORF">ENR23_02990</name>
</gene>
<dbReference type="GO" id="GO:0005524">
    <property type="term" value="F:ATP binding"/>
    <property type="evidence" value="ECO:0007669"/>
    <property type="project" value="UniProtKB-UniRule"/>
</dbReference>
<proteinExistence type="predicted"/>
<evidence type="ECO:0000256" key="2">
    <source>
        <dbReference type="ARBA" id="ARBA00022527"/>
    </source>
</evidence>
<dbReference type="Gene3D" id="1.25.40.10">
    <property type="entry name" value="Tetratricopeptide repeat domain"/>
    <property type="match status" value="2"/>
</dbReference>
<feature type="repeat" description="TPR" evidence="7">
    <location>
        <begin position="552"/>
        <end position="585"/>
    </location>
</feature>
<organism evidence="11">
    <name type="scientific">Eiseniibacteriota bacterium</name>
    <dbReference type="NCBI Taxonomy" id="2212470"/>
    <lineage>
        <taxon>Bacteria</taxon>
        <taxon>Candidatus Eiseniibacteriota</taxon>
    </lineage>
</organism>
<dbReference type="PANTHER" id="PTHR43289">
    <property type="entry name" value="MITOGEN-ACTIVATED PROTEIN KINASE KINASE KINASE 20-RELATED"/>
    <property type="match status" value="1"/>
</dbReference>
<feature type="repeat" description="TPR" evidence="7">
    <location>
        <begin position="586"/>
        <end position="619"/>
    </location>
</feature>
<dbReference type="EC" id="2.7.11.1" evidence="1"/>
<dbReference type="SUPFAM" id="SSF56112">
    <property type="entry name" value="Protein kinase-like (PK-like)"/>
    <property type="match status" value="1"/>
</dbReference>
<reference evidence="11" key="1">
    <citation type="journal article" date="2020" name="mSystems">
        <title>Genome- and Community-Level Interaction Insights into Carbon Utilization and Element Cycling Functions of Hydrothermarchaeota in Hydrothermal Sediment.</title>
        <authorList>
            <person name="Zhou Z."/>
            <person name="Liu Y."/>
            <person name="Xu W."/>
            <person name="Pan J."/>
            <person name="Luo Z.H."/>
            <person name="Li M."/>
        </authorList>
    </citation>
    <scope>NUCLEOTIDE SEQUENCE [LARGE SCALE GENOMIC DNA]</scope>
    <source>
        <strain evidence="11">SpSt-381</strain>
    </source>
</reference>
<evidence type="ECO:0000256" key="6">
    <source>
        <dbReference type="ARBA" id="ARBA00022840"/>
    </source>
</evidence>
<dbReference type="PROSITE" id="PS50011">
    <property type="entry name" value="PROTEIN_KINASE_DOM"/>
    <property type="match status" value="1"/>
</dbReference>
<keyword evidence="7" id="KW-0802">TPR repeat</keyword>
<evidence type="ECO:0000256" key="8">
    <source>
        <dbReference type="PROSITE-ProRule" id="PRU10141"/>
    </source>
</evidence>
<protein>
    <recommendedName>
        <fullName evidence="1">non-specific serine/threonine protein kinase</fullName>
        <ecNumber evidence="1">2.7.11.1</ecNumber>
    </recommendedName>
</protein>
<dbReference type="InterPro" id="IPR011009">
    <property type="entry name" value="Kinase-like_dom_sf"/>
</dbReference>
<dbReference type="AlphaFoldDB" id="A0A832I868"/>
<dbReference type="PROSITE" id="PS50005">
    <property type="entry name" value="TPR"/>
    <property type="match status" value="3"/>
</dbReference>
<keyword evidence="2" id="KW-0723">Serine/threonine-protein kinase</keyword>
<evidence type="ECO:0000259" key="10">
    <source>
        <dbReference type="PROSITE" id="PS50011"/>
    </source>
</evidence>
<sequence length="840" mass="89568">MIGRRLGRYLVTDAIGRGGMASVWRARDELLGRDVALKVLAESLRAEPEARRRFRHEAEVAASLHHPSVAPVFGSGEEPDGTTWLAMELIEGETLAERLSRSLLPVPEAVRIVALAARALGHAHAHGVVHRDVTSRNVMVGPDGRVVVLDFGLALVEGKSRVTSSRTTVGTVNYMAPELLLGRDADARSDLYSLGCVLYETLTGAPPFRAESIAAVSYAVLNQDPAPPGASRPEVGPELDRVVMRLLARDPARRPASAAALVAELEALAGGGARAAAAGVPSAAGAGAAAGAAAAAPRAYLVVPRFAGAADGSRDAPLAMALAAAVRADLARPGGVRVVVADDEIPDEGRAALRDYARRHGANRVLHGTLRSAGTRVRITLGLFDSERATQVDGETVEGSSLEPFDLEDRVVGAARRLLGAGPEALPAAARDARPDPAPAEHFHLALRYLVRHDDEAAVDGAIALLERLVAHDAGNARGLGALARACQRKHDLTKLRGWSERAADLAARGERADPDEPEVQLALGEVCAAAGRAERAERAFRAVLARDPGRLEALIGLARIAHDAGRHDEAEALCQRAIEANPADWRGHSRLGMLRFERGRYASALEPWRRVVELTPDNARGERNLGNAYFHLDRWDEALAAYRHAIALKPEPLTYTNLGTLLFYMGRHAEAAQAFEKAVALREADPGLWGNLGSALRRIPGEEPRAREALERAVGLARERMARGEASPEMRARMASWLSNLGRRADALAALRAALEHGADNAHVMVHAGRVFLENGEREEGLRWIERALRAGYGPEALRRDPDLERLRADPGLARLLDCGAPPAGAAPDTPATEGGAAP</sequence>
<dbReference type="PROSITE" id="PS50293">
    <property type="entry name" value="TPR_REGION"/>
    <property type="match status" value="1"/>
</dbReference>
<evidence type="ECO:0000256" key="3">
    <source>
        <dbReference type="ARBA" id="ARBA00022679"/>
    </source>
</evidence>
<dbReference type="GO" id="GO:0004674">
    <property type="term" value="F:protein serine/threonine kinase activity"/>
    <property type="evidence" value="ECO:0007669"/>
    <property type="project" value="UniProtKB-KW"/>
</dbReference>
<keyword evidence="6 8" id="KW-0067">ATP-binding</keyword>
<dbReference type="InterPro" id="IPR017441">
    <property type="entry name" value="Protein_kinase_ATP_BS"/>
</dbReference>
<dbReference type="Gene3D" id="1.10.510.10">
    <property type="entry name" value="Transferase(Phosphotransferase) domain 1"/>
    <property type="match status" value="1"/>
</dbReference>
<feature type="compositionally biased region" description="Low complexity" evidence="9">
    <location>
        <begin position="821"/>
        <end position="840"/>
    </location>
</feature>
<dbReference type="CDD" id="cd14014">
    <property type="entry name" value="STKc_PknB_like"/>
    <property type="match status" value="1"/>
</dbReference>